<dbReference type="AlphaFoldDB" id="A0A498C3C1"/>
<comment type="caution">
    <text evidence="1">The sequence shown here is derived from an EMBL/GenBank/DDBJ whole genome shotgun (WGS) entry which is preliminary data.</text>
</comment>
<reference evidence="1 2" key="1">
    <citation type="journal article" date="2015" name="Stand. Genomic Sci.">
        <title>Genomic Encyclopedia of Bacterial and Archaeal Type Strains, Phase III: the genomes of soil and plant-associated and newly described type strains.</title>
        <authorList>
            <person name="Whitman W.B."/>
            <person name="Woyke T."/>
            <person name="Klenk H.P."/>
            <person name="Zhou Y."/>
            <person name="Lilburn T.G."/>
            <person name="Beck B.J."/>
            <person name="De Vos P."/>
            <person name="Vandamme P."/>
            <person name="Eisen J.A."/>
            <person name="Garrity G."/>
            <person name="Hugenholtz P."/>
            <person name="Kyrpides N.C."/>
        </authorList>
    </citation>
    <scope>NUCLEOTIDE SEQUENCE [LARGE SCALE GENOMIC DNA]</scope>
    <source>
        <strain evidence="1 2">S2T63</strain>
    </source>
</reference>
<evidence type="ECO:0000313" key="1">
    <source>
        <dbReference type="EMBL" id="RLK47650.1"/>
    </source>
</evidence>
<name>A0A498C3C1_9MICO</name>
<dbReference type="Proteomes" id="UP000273158">
    <property type="component" value="Unassembled WGS sequence"/>
</dbReference>
<organism evidence="1 2">
    <name type="scientific">Microbacterium telephonicum</name>
    <dbReference type="NCBI Taxonomy" id="1714841"/>
    <lineage>
        <taxon>Bacteria</taxon>
        <taxon>Bacillati</taxon>
        <taxon>Actinomycetota</taxon>
        <taxon>Actinomycetes</taxon>
        <taxon>Micrococcales</taxon>
        <taxon>Microbacteriaceae</taxon>
        <taxon>Microbacterium</taxon>
    </lineage>
</organism>
<sequence length="38" mass="4146">MSIVQTLKRYDGVEVTTRGQKNGKADIYARFVAGVSGE</sequence>
<proteinExistence type="predicted"/>
<keyword evidence="2" id="KW-1185">Reference proteome</keyword>
<gene>
    <name evidence="1" type="ORF">C7474_2245</name>
</gene>
<dbReference type="EMBL" id="RCDB01000003">
    <property type="protein sequence ID" value="RLK47650.1"/>
    <property type="molecule type" value="Genomic_DNA"/>
</dbReference>
<evidence type="ECO:0000313" key="2">
    <source>
        <dbReference type="Proteomes" id="UP000273158"/>
    </source>
</evidence>
<protein>
    <submittedName>
        <fullName evidence="1">Uncharacterized protein</fullName>
    </submittedName>
</protein>
<accession>A0A498C3C1</accession>